<gene>
    <name evidence="1" type="ORF">Pint_27392</name>
</gene>
<proteinExistence type="predicted"/>
<evidence type="ECO:0000313" key="2">
    <source>
        <dbReference type="Proteomes" id="UP001163603"/>
    </source>
</evidence>
<name>A0ACC0YR43_9ROSI</name>
<evidence type="ECO:0000313" key="1">
    <source>
        <dbReference type="EMBL" id="KAJ0040670.1"/>
    </source>
</evidence>
<reference evidence="2" key="1">
    <citation type="journal article" date="2023" name="G3 (Bethesda)">
        <title>Genome assembly and association tests identify interacting loci associated with vigor, precocity, and sex in interspecific pistachio rootstocks.</title>
        <authorList>
            <person name="Palmer W."/>
            <person name="Jacygrad E."/>
            <person name="Sagayaradj S."/>
            <person name="Cavanaugh K."/>
            <person name="Han R."/>
            <person name="Bertier L."/>
            <person name="Beede B."/>
            <person name="Kafkas S."/>
            <person name="Golino D."/>
            <person name="Preece J."/>
            <person name="Michelmore R."/>
        </authorList>
    </citation>
    <scope>NUCLEOTIDE SEQUENCE [LARGE SCALE GENOMIC DNA]</scope>
</reference>
<keyword evidence="2" id="KW-1185">Reference proteome</keyword>
<dbReference type="Proteomes" id="UP001163603">
    <property type="component" value="Chromosome 5"/>
</dbReference>
<sequence length="749" mass="85813">MNQRKLLLHQRVEVRQFEEGLRGSWHPGVVVGVSDLCRMVEYDELLCETGDLKLIESIPVTEAIDGLHRRRHVSSTYRGRIRPPPPLSQVDSSEKFGFGVCVDAWFEDAWWEGVIFDCDHDANERCVFFPDEVEECKFSVSQLRVAREWDEFLGVWKDRGVWILVQLARDLEGDVPLSKFVKKIWSALRLNYGFMKMISEWPCGVRSVWNRYFMDVVYEIAVKLSRRDLGYRKILSYLVGKKGNKSKDSQHASSNSFLCDSLIQARNLKAMSYKVRKEGNKSKDSQHAVLNSHLCDSLVKVRNHNEFKVTRASQKGGEDSHGKCNKKQQSPSSKSEDKKQSITNTTDQNGFEANNLCREKDMTTGPSFIENTTVGKGVYDRSSNSGSCLHHVVNCVSFPTQKKPDQVESNVEKLNSAVACEGDHNKLLADSSREEKTAQCLHHVQKYQSVKRRRTLRKRTFNNKLVMVFTDCLEKQKDKKASFFVVHKRRNCSIMKKRELKKSQQVNSKLKLTPKVQEQGLNAVRTRNSLFSNSCRPTMPFEKYGKNFRLKDMVSNSRKRKMKRGYCSGQLRDTICSVCHHWGDLILCDHCPSSYHLSCLDLKDCPGRNWFCPACRCGLCGLRDSNEDNQQFTNICFQCTRRYHVTCLIKAGSLSPTNYPSDSFCTEACFKLCAQLHRLLGISNPTAVDGLTWTLMRSMRSACNPFGISRIDSCIKLSSILRVIHDCFEPVKEPHTNRDIVRDVIFNST</sequence>
<accession>A0ACC0YR43</accession>
<dbReference type="EMBL" id="CM047740">
    <property type="protein sequence ID" value="KAJ0040670.1"/>
    <property type="molecule type" value="Genomic_DNA"/>
</dbReference>
<protein>
    <submittedName>
        <fullName evidence="1">Uncharacterized protein</fullName>
    </submittedName>
</protein>
<organism evidence="1 2">
    <name type="scientific">Pistacia integerrima</name>
    <dbReference type="NCBI Taxonomy" id="434235"/>
    <lineage>
        <taxon>Eukaryota</taxon>
        <taxon>Viridiplantae</taxon>
        <taxon>Streptophyta</taxon>
        <taxon>Embryophyta</taxon>
        <taxon>Tracheophyta</taxon>
        <taxon>Spermatophyta</taxon>
        <taxon>Magnoliopsida</taxon>
        <taxon>eudicotyledons</taxon>
        <taxon>Gunneridae</taxon>
        <taxon>Pentapetalae</taxon>
        <taxon>rosids</taxon>
        <taxon>malvids</taxon>
        <taxon>Sapindales</taxon>
        <taxon>Anacardiaceae</taxon>
        <taxon>Pistacia</taxon>
    </lineage>
</organism>
<comment type="caution">
    <text evidence="1">The sequence shown here is derived from an EMBL/GenBank/DDBJ whole genome shotgun (WGS) entry which is preliminary data.</text>
</comment>